<evidence type="ECO:0000313" key="2">
    <source>
        <dbReference type="Proteomes" id="UP000075884"/>
    </source>
</evidence>
<reference evidence="2" key="1">
    <citation type="submission" date="2013-03" db="EMBL/GenBank/DDBJ databases">
        <title>The Genome Sequence of Anopheles dirus WRAIR2.</title>
        <authorList>
            <consortium name="The Broad Institute Genomics Platform"/>
            <person name="Neafsey D.E."/>
            <person name="Walton C."/>
            <person name="Walker B."/>
            <person name="Young S.K."/>
            <person name="Zeng Q."/>
            <person name="Gargeya S."/>
            <person name="Fitzgerald M."/>
            <person name="Haas B."/>
            <person name="Abouelleil A."/>
            <person name="Allen A.W."/>
            <person name="Alvarado L."/>
            <person name="Arachchi H.M."/>
            <person name="Berlin A.M."/>
            <person name="Chapman S.B."/>
            <person name="Gainer-Dewar J."/>
            <person name="Goldberg J."/>
            <person name="Griggs A."/>
            <person name="Gujja S."/>
            <person name="Hansen M."/>
            <person name="Howarth C."/>
            <person name="Imamovic A."/>
            <person name="Ireland A."/>
            <person name="Larimer J."/>
            <person name="McCowan C."/>
            <person name="Murphy C."/>
            <person name="Pearson M."/>
            <person name="Poon T.W."/>
            <person name="Priest M."/>
            <person name="Roberts A."/>
            <person name="Saif S."/>
            <person name="Shea T."/>
            <person name="Sisk P."/>
            <person name="Sykes S."/>
            <person name="Wortman J."/>
            <person name="Nusbaum C."/>
            <person name="Birren B."/>
        </authorList>
    </citation>
    <scope>NUCLEOTIDE SEQUENCE [LARGE SCALE GENOMIC DNA]</scope>
    <source>
        <strain evidence="2">WRAIR2</strain>
    </source>
</reference>
<sequence length="17" mass="2006">MSNETATKKPFKLRLIE</sequence>
<name>A0A182NXG2_9DIPT</name>
<accession>A0A182NXG2</accession>
<dbReference type="Proteomes" id="UP000075884">
    <property type="component" value="Unassembled WGS sequence"/>
</dbReference>
<reference evidence="1" key="2">
    <citation type="submission" date="2020-05" db="UniProtKB">
        <authorList>
            <consortium name="EnsemblMetazoa"/>
        </authorList>
    </citation>
    <scope>IDENTIFICATION</scope>
    <source>
        <strain evidence="1">WRAIR2</strain>
    </source>
</reference>
<dbReference type="VEuPathDB" id="VectorBase:ADIR014539"/>
<protein>
    <submittedName>
        <fullName evidence="1">Uncharacterized protein</fullName>
    </submittedName>
</protein>
<evidence type="ECO:0000313" key="1">
    <source>
        <dbReference type="EnsemblMetazoa" id="ADIR014539-PA"/>
    </source>
</evidence>
<organism evidence="1 2">
    <name type="scientific">Anopheles dirus</name>
    <dbReference type="NCBI Taxonomy" id="7168"/>
    <lineage>
        <taxon>Eukaryota</taxon>
        <taxon>Metazoa</taxon>
        <taxon>Ecdysozoa</taxon>
        <taxon>Arthropoda</taxon>
        <taxon>Hexapoda</taxon>
        <taxon>Insecta</taxon>
        <taxon>Pterygota</taxon>
        <taxon>Neoptera</taxon>
        <taxon>Endopterygota</taxon>
        <taxon>Diptera</taxon>
        <taxon>Nematocera</taxon>
        <taxon>Culicoidea</taxon>
        <taxon>Culicidae</taxon>
        <taxon>Anophelinae</taxon>
        <taxon>Anopheles</taxon>
    </lineage>
</organism>
<proteinExistence type="predicted"/>
<keyword evidence="2" id="KW-1185">Reference proteome</keyword>
<dbReference type="EnsemblMetazoa" id="ADIR014539-RA">
    <property type="protein sequence ID" value="ADIR014539-PA"/>
    <property type="gene ID" value="ADIR014539"/>
</dbReference>
<dbReference type="AlphaFoldDB" id="A0A182NXG2"/>